<evidence type="ECO:0000313" key="3">
    <source>
        <dbReference type="Proteomes" id="UP000199028"/>
    </source>
</evidence>
<evidence type="ECO:0000313" key="2">
    <source>
        <dbReference type="EMBL" id="SER91681.1"/>
    </source>
</evidence>
<organism evidence="2 3">
    <name type="scientific">Lentzea flaviverrucosa</name>
    <dbReference type="NCBI Taxonomy" id="200379"/>
    <lineage>
        <taxon>Bacteria</taxon>
        <taxon>Bacillati</taxon>
        <taxon>Actinomycetota</taxon>
        <taxon>Actinomycetes</taxon>
        <taxon>Pseudonocardiales</taxon>
        <taxon>Pseudonocardiaceae</taxon>
        <taxon>Lentzea</taxon>
    </lineage>
</organism>
<gene>
    <name evidence="2" type="ORF">SAMN05216195_107327</name>
</gene>
<dbReference type="AlphaFoldDB" id="A0A1H9T3H0"/>
<sequence length="188" mass="20237">MTTARRLDGYTLDDWESLDPQEGRRIELVDGRFVVTPAPAAKHQRVGDRLARILDDAVASAGMEALTAIGVRVGEHFGYIPDVVVTTERVETVSVDVANVALVVEIVSPSTKKSDRLEKPAALAAAGVPAYWRVELDVADGPVIYCHRLNGGVYSDVVTLAPGNQEPVLVAGTISVTFDPADLHKPRR</sequence>
<keyword evidence="2" id="KW-0378">Hydrolase</keyword>
<dbReference type="GO" id="GO:0004519">
    <property type="term" value="F:endonuclease activity"/>
    <property type="evidence" value="ECO:0007669"/>
    <property type="project" value="UniProtKB-KW"/>
</dbReference>
<evidence type="ECO:0000259" key="1">
    <source>
        <dbReference type="Pfam" id="PF05685"/>
    </source>
</evidence>
<feature type="domain" description="Putative restriction endonuclease" evidence="1">
    <location>
        <begin position="16"/>
        <end position="166"/>
    </location>
</feature>
<dbReference type="InterPro" id="IPR012296">
    <property type="entry name" value="Nuclease_put_TT1808"/>
</dbReference>
<dbReference type="PANTHER" id="PTHR35400:SF3">
    <property type="entry name" value="SLL1072 PROTEIN"/>
    <property type="match status" value="1"/>
</dbReference>
<dbReference type="PANTHER" id="PTHR35400">
    <property type="entry name" value="SLR1083 PROTEIN"/>
    <property type="match status" value="1"/>
</dbReference>
<keyword evidence="2" id="KW-0255">Endonuclease</keyword>
<dbReference type="CDD" id="cd06260">
    <property type="entry name" value="DUF820-like"/>
    <property type="match status" value="1"/>
</dbReference>
<protein>
    <submittedName>
        <fullName evidence="2">Endonuclease, Uma2 family (Restriction endonuclease fold)</fullName>
    </submittedName>
</protein>
<dbReference type="Pfam" id="PF05685">
    <property type="entry name" value="Uma2"/>
    <property type="match status" value="1"/>
</dbReference>
<dbReference type="RefSeq" id="WP_170176396.1">
    <property type="nucleotide sequence ID" value="NZ_FOFT01000007.1"/>
</dbReference>
<keyword evidence="3" id="KW-1185">Reference proteome</keyword>
<keyword evidence="2" id="KW-0540">Nuclease</keyword>
<dbReference type="SUPFAM" id="SSF52980">
    <property type="entry name" value="Restriction endonuclease-like"/>
    <property type="match status" value="1"/>
</dbReference>
<proteinExistence type="predicted"/>
<accession>A0A1H9T3H0</accession>
<dbReference type="Gene3D" id="3.90.1570.10">
    <property type="entry name" value="tt1808, chain A"/>
    <property type="match status" value="1"/>
</dbReference>
<dbReference type="Proteomes" id="UP000199028">
    <property type="component" value="Unassembled WGS sequence"/>
</dbReference>
<dbReference type="EMBL" id="FOFT01000007">
    <property type="protein sequence ID" value="SER91681.1"/>
    <property type="molecule type" value="Genomic_DNA"/>
</dbReference>
<dbReference type="InterPro" id="IPR008538">
    <property type="entry name" value="Uma2"/>
</dbReference>
<name>A0A1H9T3H0_9PSEU</name>
<dbReference type="InterPro" id="IPR011335">
    <property type="entry name" value="Restrct_endonuc-II-like"/>
</dbReference>
<reference evidence="3" key="1">
    <citation type="submission" date="2016-10" db="EMBL/GenBank/DDBJ databases">
        <authorList>
            <person name="Varghese N."/>
            <person name="Submissions S."/>
        </authorList>
    </citation>
    <scope>NUCLEOTIDE SEQUENCE [LARGE SCALE GENOMIC DNA]</scope>
    <source>
        <strain evidence="3">CGMCC 4.578</strain>
    </source>
</reference>